<keyword evidence="3" id="KW-0804">Transcription</keyword>
<keyword evidence="2" id="KW-0238">DNA-binding</keyword>
<feature type="non-terminal residue" evidence="5">
    <location>
        <position position="1"/>
    </location>
</feature>
<protein>
    <recommendedName>
        <fullName evidence="4">HTH araC/xylS-type domain-containing protein</fullName>
    </recommendedName>
</protein>
<gene>
    <name evidence="5" type="ORF">MTAB308_4096</name>
</gene>
<dbReference type="PROSITE" id="PS01124">
    <property type="entry name" value="HTH_ARAC_FAMILY_2"/>
    <property type="match status" value="1"/>
</dbReference>
<dbReference type="InterPro" id="IPR050204">
    <property type="entry name" value="AraC_XylS_family_regulators"/>
</dbReference>
<dbReference type="PANTHER" id="PTHR46796">
    <property type="entry name" value="HTH-TYPE TRANSCRIPTIONAL ACTIVATOR RHAS-RELATED"/>
    <property type="match status" value="1"/>
</dbReference>
<dbReference type="AlphaFoldDB" id="A0A2U3NGF2"/>
<dbReference type="Proteomes" id="UP000241595">
    <property type="component" value="Unassembled WGS sequence"/>
</dbReference>
<reference evidence="5 6" key="1">
    <citation type="submission" date="2017-01" db="EMBL/GenBank/DDBJ databases">
        <authorList>
            <consortium name="Urmite Genomes"/>
        </authorList>
    </citation>
    <scope>NUCLEOTIDE SEQUENCE [LARGE SCALE GENOMIC DNA]</scope>
    <source>
        <strain evidence="5 6">AB308</strain>
    </source>
</reference>
<dbReference type="SUPFAM" id="SSF46689">
    <property type="entry name" value="Homeodomain-like"/>
    <property type="match status" value="1"/>
</dbReference>
<dbReference type="InterPro" id="IPR035418">
    <property type="entry name" value="AraC-bd_2"/>
</dbReference>
<dbReference type="SMART" id="SM00342">
    <property type="entry name" value="HTH_ARAC"/>
    <property type="match status" value="1"/>
</dbReference>
<dbReference type="Pfam" id="PF14525">
    <property type="entry name" value="AraC_binding_2"/>
    <property type="match status" value="1"/>
</dbReference>
<evidence type="ECO:0000313" key="5">
    <source>
        <dbReference type="EMBL" id="SPM30587.1"/>
    </source>
</evidence>
<keyword evidence="1" id="KW-0805">Transcription regulation</keyword>
<dbReference type="GO" id="GO:0003700">
    <property type="term" value="F:DNA-binding transcription factor activity"/>
    <property type="evidence" value="ECO:0007669"/>
    <property type="project" value="InterPro"/>
</dbReference>
<evidence type="ECO:0000256" key="2">
    <source>
        <dbReference type="ARBA" id="ARBA00023125"/>
    </source>
</evidence>
<dbReference type="EMBL" id="FTRV01000015">
    <property type="protein sequence ID" value="SPM30587.1"/>
    <property type="molecule type" value="Genomic_DNA"/>
</dbReference>
<dbReference type="Pfam" id="PF12833">
    <property type="entry name" value="HTH_18"/>
    <property type="match status" value="1"/>
</dbReference>
<dbReference type="STRING" id="1841859.GCA_900157385_04097"/>
<proteinExistence type="predicted"/>
<dbReference type="InterPro" id="IPR018060">
    <property type="entry name" value="HTH_AraC"/>
</dbReference>
<keyword evidence="6" id="KW-1185">Reference proteome</keyword>
<sequence length="335" mass="36557">VTCCDSRGTERLEAFNEFISKRLAPMQLSTSHSENFRAGGRAADLGVVQLTHLWAHNAFVARRTRKLVSSGPDHLKVMVQLHGSCCISQQGGYEAVLAPGDFVLYDTSRPYQIVSNGSSRMQAVTFSRDALQLAPSQLERVASQPISGRRGLGLVVAQYLSNITRQIDAGGRSFSCHLADATLDLLAALFTERLDSSGGANINDGKIGLLLRVRAYIEHRLGDPRLDVAEIATAHHISIRALQKLFESDGQTVTGWIRTRRIEHCRRDLANASLAGQSVGAIASKWGLVDPAHFSRLFKSTYGLPPRDYRAKALGRMSPGLVPGERTQLQQNCGP</sequence>
<evidence type="ECO:0000256" key="1">
    <source>
        <dbReference type="ARBA" id="ARBA00023015"/>
    </source>
</evidence>
<dbReference type="InterPro" id="IPR009057">
    <property type="entry name" value="Homeodomain-like_sf"/>
</dbReference>
<dbReference type="Gene3D" id="1.10.10.60">
    <property type="entry name" value="Homeodomain-like"/>
    <property type="match status" value="1"/>
</dbReference>
<feature type="domain" description="HTH araC/xylS-type" evidence="4">
    <location>
        <begin position="211"/>
        <end position="312"/>
    </location>
</feature>
<organism evidence="5 6">
    <name type="scientific">Mycobacterium terramassiliense</name>
    <dbReference type="NCBI Taxonomy" id="1841859"/>
    <lineage>
        <taxon>Bacteria</taxon>
        <taxon>Bacillati</taxon>
        <taxon>Actinomycetota</taxon>
        <taxon>Actinomycetes</taxon>
        <taxon>Mycobacteriales</taxon>
        <taxon>Mycobacteriaceae</taxon>
        <taxon>Mycobacterium</taxon>
    </lineage>
</organism>
<evidence type="ECO:0000256" key="3">
    <source>
        <dbReference type="ARBA" id="ARBA00023163"/>
    </source>
</evidence>
<dbReference type="GO" id="GO:0043565">
    <property type="term" value="F:sequence-specific DNA binding"/>
    <property type="evidence" value="ECO:0007669"/>
    <property type="project" value="InterPro"/>
</dbReference>
<accession>A0A2U3NGF2</accession>
<evidence type="ECO:0000313" key="6">
    <source>
        <dbReference type="Proteomes" id="UP000241595"/>
    </source>
</evidence>
<evidence type="ECO:0000259" key="4">
    <source>
        <dbReference type="PROSITE" id="PS01124"/>
    </source>
</evidence>
<name>A0A2U3NGF2_9MYCO</name>
<dbReference type="PANTHER" id="PTHR46796:SF6">
    <property type="entry name" value="ARAC SUBFAMILY"/>
    <property type="match status" value="1"/>
</dbReference>